<dbReference type="Proteomes" id="UP000048984">
    <property type="component" value="Unassembled WGS sequence"/>
</dbReference>
<dbReference type="HAMAP" id="MF_00135">
    <property type="entry name" value="PRAI"/>
    <property type="match status" value="1"/>
</dbReference>
<gene>
    <name evidence="9" type="primary">trpF</name>
    <name evidence="11" type="ORF">ABB55_10560</name>
</gene>
<dbReference type="InterPro" id="IPR011060">
    <property type="entry name" value="RibuloseP-bd_barrel"/>
</dbReference>
<dbReference type="AlphaFoldDB" id="A0A0P6WB19"/>
<reference evidence="11 12" key="2">
    <citation type="submission" date="2015-10" db="EMBL/GenBank/DDBJ databases">
        <title>Draft Genome Sequence of Prosthecomicrobium hirschii ATCC 27832.</title>
        <authorList>
            <person name="Daniel J."/>
            <person name="Givan S.A."/>
            <person name="Brun Y.V."/>
            <person name="Brown P.J."/>
        </authorList>
    </citation>
    <scope>NUCLEOTIDE SEQUENCE [LARGE SCALE GENOMIC DNA]</scope>
    <source>
        <strain evidence="11 12">16</strain>
    </source>
</reference>
<dbReference type="GO" id="GO:0000162">
    <property type="term" value="P:L-tryptophan biosynthetic process"/>
    <property type="evidence" value="ECO:0007669"/>
    <property type="project" value="UniProtKB-UniRule"/>
</dbReference>
<dbReference type="GO" id="GO:0004640">
    <property type="term" value="F:phosphoribosylanthranilate isomerase activity"/>
    <property type="evidence" value="ECO:0007669"/>
    <property type="project" value="UniProtKB-UniRule"/>
</dbReference>
<keyword evidence="6 9" id="KW-0822">Tryptophan biosynthesis</keyword>
<comment type="caution">
    <text evidence="11">The sequence shown here is derived from an EMBL/GenBank/DDBJ whole genome shotgun (WGS) entry which is preliminary data.</text>
</comment>
<comment type="similarity">
    <text evidence="9">Belongs to the TrpF family.</text>
</comment>
<dbReference type="Gene3D" id="3.20.20.70">
    <property type="entry name" value="Aldolase class I"/>
    <property type="match status" value="1"/>
</dbReference>
<dbReference type="EC" id="5.3.1.24" evidence="3 9"/>
<keyword evidence="12" id="KW-1185">Reference proteome</keyword>
<dbReference type="NCBIfam" id="NF002295">
    <property type="entry name" value="PRK01222.1-1"/>
    <property type="match status" value="1"/>
</dbReference>
<evidence type="ECO:0000256" key="8">
    <source>
        <dbReference type="ARBA" id="ARBA00023235"/>
    </source>
</evidence>
<keyword evidence="5 9" id="KW-0028">Amino-acid biosynthesis</keyword>
<reference evidence="11 12" key="1">
    <citation type="submission" date="2015-09" db="EMBL/GenBank/DDBJ databases">
        <authorList>
            <person name="Jackson K.R."/>
            <person name="Lunt B.L."/>
            <person name="Fisher J.N.B."/>
            <person name="Gardner A.V."/>
            <person name="Bailey M.E."/>
            <person name="Deus L.M."/>
            <person name="Earl A.S."/>
            <person name="Gibby P.D."/>
            <person name="Hartmann K.A."/>
            <person name="Liu J.E."/>
            <person name="Manci A.M."/>
            <person name="Nielsen D.A."/>
            <person name="Solomon M.B."/>
            <person name="Breakwell D.P."/>
            <person name="Burnett S.H."/>
            <person name="Grose J.H."/>
        </authorList>
    </citation>
    <scope>NUCLEOTIDE SEQUENCE [LARGE SCALE GENOMIC DNA]</scope>
    <source>
        <strain evidence="11 12">16</strain>
    </source>
</reference>
<evidence type="ECO:0000256" key="3">
    <source>
        <dbReference type="ARBA" id="ARBA00012572"/>
    </source>
</evidence>
<sequence>MPALVKICGLSTAETVAAALDAGADMLGFVFFPRSPRHVAVEAAAALAGPARGRAQIVALTVDASDAALDAIVAGLRPDILQLHGAETPARAAAIRARTGIAVMKAIRVGEAADLAPVPDFAAHVDRFLFDAKPPPGLTGALPGGNGLAFDWRLVRGLDPGRPWMLSGGLDPANVAEALDLTGAPAVDVSSGVESAPGVKDPDLIRAFIRAVRWRAPAVATA</sequence>
<evidence type="ECO:0000256" key="6">
    <source>
        <dbReference type="ARBA" id="ARBA00022822"/>
    </source>
</evidence>
<dbReference type="SUPFAM" id="SSF51366">
    <property type="entry name" value="Ribulose-phoshate binding barrel"/>
    <property type="match status" value="1"/>
</dbReference>
<dbReference type="InterPro" id="IPR001240">
    <property type="entry name" value="PRAI_dom"/>
</dbReference>
<keyword evidence="8 9" id="KW-0413">Isomerase</keyword>
<dbReference type="PANTHER" id="PTHR42894:SF1">
    <property type="entry name" value="N-(5'-PHOSPHORIBOSYL)ANTHRANILATE ISOMERASE"/>
    <property type="match status" value="1"/>
</dbReference>
<dbReference type="InterPro" id="IPR013785">
    <property type="entry name" value="Aldolase_TIM"/>
</dbReference>
<evidence type="ECO:0000313" key="11">
    <source>
        <dbReference type="EMBL" id="KPL55803.1"/>
    </source>
</evidence>
<evidence type="ECO:0000313" key="12">
    <source>
        <dbReference type="Proteomes" id="UP000048984"/>
    </source>
</evidence>
<protein>
    <recommendedName>
        <fullName evidence="4 9">N-(5'-phosphoribosyl)anthranilate isomerase</fullName>
        <shortName evidence="9">PRAI</shortName>
        <ecNumber evidence="3 9">5.3.1.24</ecNumber>
    </recommendedName>
</protein>
<proteinExistence type="inferred from homology"/>
<organism evidence="11 12">
    <name type="scientific">Prosthecodimorpha hirschii</name>
    <dbReference type="NCBI Taxonomy" id="665126"/>
    <lineage>
        <taxon>Bacteria</taxon>
        <taxon>Pseudomonadati</taxon>
        <taxon>Pseudomonadota</taxon>
        <taxon>Alphaproteobacteria</taxon>
        <taxon>Hyphomicrobiales</taxon>
        <taxon>Ancalomicrobiaceae</taxon>
        <taxon>Prosthecodimorpha</taxon>
    </lineage>
</organism>
<comment type="catalytic activity">
    <reaction evidence="1 9">
        <text>N-(5-phospho-beta-D-ribosyl)anthranilate = 1-(2-carboxyphenylamino)-1-deoxy-D-ribulose 5-phosphate</text>
        <dbReference type="Rhea" id="RHEA:21540"/>
        <dbReference type="ChEBI" id="CHEBI:18277"/>
        <dbReference type="ChEBI" id="CHEBI:58613"/>
        <dbReference type="EC" id="5.3.1.24"/>
    </reaction>
</comment>
<keyword evidence="7 9" id="KW-0057">Aromatic amino acid biosynthesis</keyword>
<evidence type="ECO:0000259" key="10">
    <source>
        <dbReference type="Pfam" id="PF00697"/>
    </source>
</evidence>
<comment type="pathway">
    <text evidence="2 9">Amino-acid biosynthesis; L-tryptophan biosynthesis; L-tryptophan from chorismate: step 3/5.</text>
</comment>
<dbReference type="EMBL" id="LJYW01000001">
    <property type="protein sequence ID" value="KPL55803.1"/>
    <property type="molecule type" value="Genomic_DNA"/>
</dbReference>
<evidence type="ECO:0000256" key="1">
    <source>
        <dbReference type="ARBA" id="ARBA00001164"/>
    </source>
</evidence>
<dbReference type="PANTHER" id="PTHR42894">
    <property type="entry name" value="N-(5'-PHOSPHORIBOSYL)ANTHRANILATE ISOMERASE"/>
    <property type="match status" value="1"/>
</dbReference>
<name>A0A0P6WB19_9HYPH</name>
<evidence type="ECO:0000256" key="7">
    <source>
        <dbReference type="ARBA" id="ARBA00023141"/>
    </source>
</evidence>
<evidence type="ECO:0000256" key="2">
    <source>
        <dbReference type="ARBA" id="ARBA00004664"/>
    </source>
</evidence>
<dbReference type="STRING" id="665126.ABB55_10560"/>
<evidence type="ECO:0000256" key="5">
    <source>
        <dbReference type="ARBA" id="ARBA00022605"/>
    </source>
</evidence>
<dbReference type="Pfam" id="PF00697">
    <property type="entry name" value="PRAI"/>
    <property type="match status" value="1"/>
</dbReference>
<dbReference type="CDD" id="cd00405">
    <property type="entry name" value="PRAI"/>
    <property type="match status" value="1"/>
</dbReference>
<dbReference type="InterPro" id="IPR044643">
    <property type="entry name" value="TrpF_fam"/>
</dbReference>
<evidence type="ECO:0000256" key="9">
    <source>
        <dbReference type="HAMAP-Rule" id="MF_00135"/>
    </source>
</evidence>
<dbReference type="UniPathway" id="UPA00035">
    <property type="reaction ID" value="UER00042"/>
</dbReference>
<accession>A0A0P6WB19</accession>
<evidence type="ECO:0000256" key="4">
    <source>
        <dbReference type="ARBA" id="ARBA00022272"/>
    </source>
</evidence>
<feature type="domain" description="N-(5'phosphoribosyl) anthranilate isomerase (PRAI)" evidence="10">
    <location>
        <begin position="5"/>
        <end position="210"/>
    </location>
</feature>
<dbReference type="RefSeq" id="WP_054361970.1">
    <property type="nucleotide sequence ID" value="NZ_LJYW01000001.1"/>
</dbReference>